<keyword evidence="13" id="KW-0418">Kinase</keyword>
<evidence type="ECO:0000256" key="8">
    <source>
        <dbReference type="ARBA" id="ARBA00022741"/>
    </source>
</evidence>
<keyword evidence="5" id="KW-0288">FMN</keyword>
<keyword evidence="10" id="KW-0067">ATP-binding</keyword>
<dbReference type="OrthoDB" id="9803667at2"/>
<sequence>METIYLNRDNLQRWQQRAEPNVMALGCFDGLHLGHCEVIQTASMKAQEMNVSLAVMSFFPHPKSVLSDGRVRVDALMPLSEKEKRLRSLGVDRFYIVAFDKAFAALPPEQFVGQYLLALGVVHAVAGFDFSYGAKGAGHTDRLASDAGGLIGATKVEKVDYRGEKISSTCIRERLLQGRVEELPHFLGQCYKSLGEWNGSGFRHDGECMLPAPGRYAVTITDDCSRLQTEVIVKSNQVQYAGAPLALSKGTVTMEWNRCLHDEPRGILTEDTKQFRWKQAISHM</sequence>
<dbReference type="Gene3D" id="3.40.50.620">
    <property type="entry name" value="HUPs"/>
    <property type="match status" value="1"/>
</dbReference>
<dbReference type="GO" id="GO:0003919">
    <property type="term" value="F:FMN adenylyltransferase activity"/>
    <property type="evidence" value="ECO:0007669"/>
    <property type="project" value="UniProtKB-EC"/>
</dbReference>
<dbReference type="EMBL" id="NMQW01000011">
    <property type="protein sequence ID" value="OXM86970.1"/>
    <property type="molecule type" value="Genomic_DNA"/>
</dbReference>
<dbReference type="InterPro" id="IPR014729">
    <property type="entry name" value="Rossmann-like_a/b/a_fold"/>
</dbReference>
<comment type="pathway">
    <text evidence="1">Cofactor biosynthesis; FAD biosynthesis; FAD from FMN: step 1/1.</text>
</comment>
<dbReference type="GO" id="GO:0009231">
    <property type="term" value="P:riboflavin biosynthetic process"/>
    <property type="evidence" value="ECO:0007669"/>
    <property type="project" value="InterPro"/>
</dbReference>
<dbReference type="CDD" id="cd02064">
    <property type="entry name" value="FAD_synthetase_N"/>
    <property type="match status" value="1"/>
</dbReference>
<dbReference type="GO" id="GO:0016301">
    <property type="term" value="F:kinase activity"/>
    <property type="evidence" value="ECO:0007669"/>
    <property type="project" value="UniProtKB-KW"/>
</dbReference>
<keyword evidence="7 13" id="KW-0548">Nucleotidyltransferase</keyword>
<dbReference type="Pfam" id="PF06574">
    <property type="entry name" value="FAD_syn"/>
    <property type="match status" value="1"/>
</dbReference>
<evidence type="ECO:0000259" key="12">
    <source>
        <dbReference type="Pfam" id="PF06574"/>
    </source>
</evidence>
<dbReference type="UniPathway" id="UPA00277">
    <property type="reaction ID" value="UER00407"/>
</dbReference>
<name>A0A229UUB7_9BACL</name>
<evidence type="ECO:0000256" key="2">
    <source>
        <dbReference type="ARBA" id="ARBA00010214"/>
    </source>
</evidence>
<keyword evidence="14" id="KW-1185">Reference proteome</keyword>
<evidence type="ECO:0000256" key="3">
    <source>
        <dbReference type="ARBA" id="ARBA00012393"/>
    </source>
</evidence>
<dbReference type="EC" id="2.7.7.2" evidence="3"/>
<evidence type="ECO:0000313" key="14">
    <source>
        <dbReference type="Proteomes" id="UP000215509"/>
    </source>
</evidence>
<protein>
    <recommendedName>
        <fullName evidence="3">FAD synthase</fullName>
        <ecNumber evidence="3">2.7.7.2</ecNumber>
    </recommendedName>
</protein>
<keyword evidence="6 13" id="KW-0808">Transferase</keyword>
<organism evidence="13 14">
    <name type="scientific">Paenibacillus rigui</name>
    <dbReference type="NCBI Taxonomy" id="554312"/>
    <lineage>
        <taxon>Bacteria</taxon>
        <taxon>Bacillati</taxon>
        <taxon>Bacillota</taxon>
        <taxon>Bacilli</taxon>
        <taxon>Bacillales</taxon>
        <taxon>Paenibacillaceae</taxon>
        <taxon>Paenibacillus</taxon>
    </lineage>
</organism>
<comment type="catalytic activity">
    <reaction evidence="11">
        <text>FMN + ATP + H(+) = FAD + diphosphate</text>
        <dbReference type="Rhea" id="RHEA:17237"/>
        <dbReference type="ChEBI" id="CHEBI:15378"/>
        <dbReference type="ChEBI" id="CHEBI:30616"/>
        <dbReference type="ChEBI" id="CHEBI:33019"/>
        <dbReference type="ChEBI" id="CHEBI:57692"/>
        <dbReference type="ChEBI" id="CHEBI:58210"/>
        <dbReference type="EC" id="2.7.7.2"/>
    </reaction>
</comment>
<dbReference type="InterPro" id="IPR004821">
    <property type="entry name" value="Cyt_trans-like"/>
</dbReference>
<dbReference type="GO" id="GO:0005524">
    <property type="term" value="F:ATP binding"/>
    <property type="evidence" value="ECO:0007669"/>
    <property type="project" value="UniProtKB-KW"/>
</dbReference>
<evidence type="ECO:0000256" key="11">
    <source>
        <dbReference type="ARBA" id="ARBA00049494"/>
    </source>
</evidence>
<dbReference type="SUPFAM" id="SSF52374">
    <property type="entry name" value="Nucleotidylyl transferase"/>
    <property type="match status" value="1"/>
</dbReference>
<evidence type="ECO:0000256" key="9">
    <source>
        <dbReference type="ARBA" id="ARBA00022827"/>
    </source>
</evidence>
<evidence type="ECO:0000256" key="6">
    <source>
        <dbReference type="ARBA" id="ARBA00022679"/>
    </source>
</evidence>
<evidence type="ECO:0000256" key="10">
    <source>
        <dbReference type="ARBA" id="ARBA00022840"/>
    </source>
</evidence>
<dbReference type="InterPro" id="IPR015864">
    <property type="entry name" value="FAD_synthase"/>
</dbReference>
<dbReference type="Proteomes" id="UP000215509">
    <property type="component" value="Unassembled WGS sequence"/>
</dbReference>
<evidence type="ECO:0000256" key="4">
    <source>
        <dbReference type="ARBA" id="ARBA00022630"/>
    </source>
</evidence>
<proteinExistence type="inferred from homology"/>
<dbReference type="GO" id="GO:0006747">
    <property type="term" value="P:FAD biosynthetic process"/>
    <property type="evidence" value="ECO:0007669"/>
    <property type="project" value="UniProtKB-UniPathway"/>
</dbReference>
<reference evidence="13 14" key="1">
    <citation type="submission" date="2017-07" db="EMBL/GenBank/DDBJ databases">
        <title>Genome sequencing and assembly of Paenibacillus rigui.</title>
        <authorList>
            <person name="Mayilraj S."/>
        </authorList>
    </citation>
    <scope>NUCLEOTIDE SEQUENCE [LARGE SCALE GENOMIC DNA]</scope>
    <source>
        <strain evidence="13 14">JCM 16352</strain>
    </source>
</reference>
<evidence type="ECO:0000256" key="7">
    <source>
        <dbReference type="ARBA" id="ARBA00022695"/>
    </source>
</evidence>
<evidence type="ECO:0000313" key="13">
    <source>
        <dbReference type="EMBL" id="OXM86970.1"/>
    </source>
</evidence>
<comment type="similarity">
    <text evidence="2">Belongs to the RibF family.</text>
</comment>
<dbReference type="RefSeq" id="WP_094014229.1">
    <property type="nucleotide sequence ID" value="NZ_NMQW01000011.1"/>
</dbReference>
<gene>
    <name evidence="13" type="ORF">CF651_07450</name>
</gene>
<dbReference type="NCBIfam" id="TIGR00125">
    <property type="entry name" value="cyt_tran_rel"/>
    <property type="match status" value="1"/>
</dbReference>
<feature type="domain" description="FAD synthetase" evidence="12">
    <location>
        <begin position="16"/>
        <end position="169"/>
    </location>
</feature>
<evidence type="ECO:0000256" key="5">
    <source>
        <dbReference type="ARBA" id="ARBA00022643"/>
    </source>
</evidence>
<evidence type="ECO:0000256" key="1">
    <source>
        <dbReference type="ARBA" id="ARBA00004726"/>
    </source>
</evidence>
<keyword evidence="8" id="KW-0547">Nucleotide-binding</keyword>
<dbReference type="AlphaFoldDB" id="A0A229UUB7"/>
<keyword evidence="4" id="KW-0285">Flavoprotein</keyword>
<accession>A0A229UUB7</accession>
<comment type="caution">
    <text evidence="13">The sequence shown here is derived from an EMBL/GenBank/DDBJ whole genome shotgun (WGS) entry which is preliminary data.</text>
</comment>
<keyword evidence="9" id="KW-0274">FAD</keyword>
<dbReference type="FunFam" id="3.40.50.620:FF:000021">
    <property type="entry name" value="Riboflavin biosynthesis protein"/>
    <property type="match status" value="1"/>
</dbReference>